<organism evidence="1">
    <name type="scientific">marine sediment metagenome</name>
    <dbReference type="NCBI Taxonomy" id="412755"/>
    <lineage>
        <taxon>unclassified sequences</taxon>
        <taxon>metagenomes</taxon>
        <taxon>ecological metagenomes</taxon>
    </lineage>
</organism>
<evidence type="ECO:0000313" key="1">
    <source>
        <dbReference type="EMBL" id="GAF82866.1"/>
    </source>
</evidence>
<protein>
    <submittedName>
        <fullName evidence="1">Uncharacterized protein</fullName>
    </submittedName>
</protein>
<proteinExistence type="predicted"/>
<dbReference type="EMBL" id="BARS01007419">
    <property type="protein sequence ID" value="GAF82866.1"/>
    <property type="molecule type" value="Genomic_DNA"/>
</dbReference>
<sequence length="47" mass="4981">LNSFFEEGVVYYGGEGGGSEGCYVGVGVSSILDQSFSNQKNTSKVRK</sequence>
<accession>X0T6A0</accession>
<comment type="caution">
    <text evidence="1">The sequence shown here is derived from an EMBL/GenBank/DDBJ whole genome shotgun (WGS) entry which is preliminary data.</text>
</comment>
<reference evidence="1" key="1">
    <citation type="journal article" date="2014" name="Front. Microbiol.">
        <title>High frequency of phylogenetically diverse reductive dehalogenase-homologous genes in deep subseafloor sedimentary metagenomes.</title>
        <authorList>
            <person name="Kawai M."/>
            <person name="Futagami T."/>
            <person name="Toyoda A."/>
            <person name="Takaki Y."/>
            <person name="Nishi S."/>
            <person name="Hori S."/>
            <person name="Arai W."/>
            <person name="Tsubouchi T."/>
            <person name="Morono Y."/>
            <person name="Uchiyama I."/>
            <person name="Ito T."/>
            <person name="Fujiyama A."/>
            <person name="Inagaki F."/>
            <person name="Takami H."/>
        </authorList>
    </citation>
    <scope>NUCLEOTIDE SEQUENCE</scope>
    <source>
        <strain evidence="1">Expedition CK06-06</strain>
    </source>
</reference>
<dbReference type="AlphaFoldDB" id="X0T6A0"/>
<name>X0T6A0_9ZZZZ</name>
<gene>
    <name evidence="1" type="ORF">S01H1_14284</name>
</gene>
<feature type="non-terminal residue" evidence="1">
    <location>
        <position position="1"/>
    </location>
</feature>